<gene>
    <name evidence="1" type="ORF">HPLM_LOCUS17162</name>
</gene>
<evidence type="ECO:0000313" key="2">
    <source>
        <dbReference type="Proteomes" id="UP000268014"/>
    </source>
</evidence>
<proteinExistence type="predicted"/>
<dbReference type="AlphaFoldDB" id="A0A0N4WZ33"/>
<keyword evidence="2" id="KW-1185">Reference proteome</keyword>
<evidence type="ECO:0000313" key="3">
    <source>
        <dbReference type="WBParaSite" id="HPLM_0001717001-mRNA-1"/>
    </source>
</evidence>
<reference evidence="1 2" key="2">
    <citation type="submission" date="2018-11" db="EMBL/GenBank/DDBJ databases">
        <authorList>
            <consortium name="Pathogen Informatics"/>
        </authorList>
    </citation>
    <scope>NUCLEOTIDE SEQUENCE [LARGE SCALE GENOMIC DNA]</scope>
    <source>
        <strain evidence="1 2">MHpl1</strain>
    </source>
</reference>
<name>A0A0N4WZ33_HAEPC</name>
<accession>A0A0N4WZ33</accession>
<evidence type="ECO:0000313" key="1">
    <source>
        <dbReference type="EMBL" id="VDO63710.1"/>
    </source>
</evidence>
<dbReference type="EMBL" id="UZAF01019802">
    <property type="protein sequence ID" value="VDO63710.1"/>
    <property type="molecule type" value="Genomic_DNA"/>
</dbReference>
<dbReference type="Proteomes" id="UP000268014">
    <property type="component" value="Unassembled WGS sequence"/>
</dbReference>
<sequence length="33" mass="3883">MDYDVFCCSVGVTGRNGRFIRALISFFRPFFIF</sequence>
<reference evidence="3" key="1">
    <citation type="submission" date="2017-02" db="UniProtKB">
        <authorList>
            <consortium name="WormBaseParasite"/>
        </authorList>
    </citation>
    <scope>IDENTIFICATION</scope>
</reference>
<dbReference type="WBParaSite" id="HPLM_0001717001-mRNA-1">
    <property type="protein sequence ID" value="HPLM_0001717001-mRNA-1"/>
    <property type="gene ID" value="HPLM_0001717001"/>
</dbReference>
<protein>
    <submittedName>
        <fullName evidence="1 3">Uncharacterized protein</fullName>
    </submittedName>
</protein>
<organism evidence="3">
    <name type="scientific">Haemonchus placei</name>
    <name type="common">Barber's pole worm</name>
    <dbReference type="NCBI Taxonomy" id="6290"/>
    <lineage>
        <taxon>Eukaryota</taxon>
        <taxon>Metazoa</taxon>
        <taxon>Ecdysozoa</taxon>
        <taxon>Nematoda</taxon>
        <taxon>Chromadorea</taxon>
        <taxon>Rhabditida</taxon>
        <taxon>Rhabditina</taxon>
        <taxon>Rhabditomorpha</taxon>
        <taxon>Strongyloidea</taxon>
        <taxon>Trichostrongylidae</taxon>
        <taxon>Haemonchus</taxon>
    </lineage>
</organism>